<organism evidence="1 2">
    <name type="scientific">Dehalococcoides mccartyi</name>
    <dbReference type="NCBI Taxonomy" id="61435"/>
    <lineage>
        <taxon>Bacteria</taxon>
        <taxon>Bacillati</taxon>
        <taxon>Chloroflexota</taxon>
        <taxon>Dehalococcoidia</taxon>
        <taxon>Dehalococcoidales</taxon>
        <taxon>Dehalococcoidaceae</taxon>
        <taxon>Dehalococcoides</taxon>
    </lineage>
</organism>
<gene>
    <name evidence="1" type="ORF">Dm11a5_0044</name>
</gene>
<dbReference type="PATRIC" id="fig|61435.8.peg.44"/>
<sequence>MKNKLTEYYQNRDLSTGLTYGELKQRDEIKQRFNKQKKMPYVLT</sequence>
<accession>A0A142V7S5</accession>
<evidence type="ECO:0000313" key="1">
    <source>
        <dbReference type="EMBL" id="AMU85876.1"/>
    </source>
</evidence>
<evidence type="ECO:0000313" key="2">
    <source>
        <dbReference type="Proteomes" id="UP000076394"/>
    </source>
</evidence>
<reference evidence="1 2" key="1">
    <citation type="submission" date="2015-03" db="EMBL/GenBank/DDBJ databases">
        <title>Genomic characterization of Dehalococcoides mccartyi strain 11a5, an unusal plasmid-containing chloroethene dechlorinator.</title>
        <authorList>
            <person name="Zhao S."/>
            <person name="Ding C."/>
            <person name="He J."/>
        </authorList>
    </citation>
    <scope>NUCLEOTIDE SEQUENCE [LARGE SCALE GENOMIC DNA]</scope>
    <source>
        <strain evidence="1 2">11a5</strain>
    </source>
</reference>
<dbReference type="Proteomes" id="UP000076394">
    <property type="component" value="Chromosome"/>
</dbReference>
<name>A0A142V7S5_9CHLR</name>
<dbReference type="EMBL" id="CP011127">
    <property type="protein sequence ID" value="AMU85876.1"/>
    <property type="molecule type" value="Genomic_DNA"/>
</dbReference>
<proteinExistence type="predicted"/>
<protein>
    <submittedName>
        <fullName evidence="1">Uncharacterized protein</fullName>
    </submittedName>
</protein>
<dbReference type="AlphaFoldDB" id="A0A142V7S5"/>
<dbReference type="RefSeq" id="WP_012983989.1">
    <property type="nucleotide sequence ID" value="NZ_CP019867.1"/>
</dbReference>